<evidence type="ECO:0000313" key="6">
    <source>
        <dbReference type="EMBL" id="WAR16338.1"/>
    </source>
</evidence>
<dbReference type="Gene3D" id="1.10.565.10">
    <property type="entry name" value="Retinoid X Receptor"/>
    <property type="match status" value="1"/>
</dbReference>
<organism evidence="6 7">
    <name type="scientific">Mya arenaria</name>
    <name type="common">Soft-shell clam</name>
    <dbReference type="NCBI Taxonomy" id="6604"/>
    <lineage>
        <taxon>Eukaryota</taxon>
        <taxon>Metazoa</taxon>
        <taxon>Spiralia</taxon>
        <taxon>Lophotrochozoa</taxon>
        <taxon>Mollusca</taxon>
        <taxon>Bivalvia</taxon>
        <taxon>Autobranchia</taxon>
        <taxon>Heteroconchia</taxon>
        <taxon>Euheterodonta</taxon>
        <taxon>Imparidentia</taxon>
        <taxon>Neoheterodontei</taxon>
        <taxon>Myida</taxon>
        <taxon>Myoidea</taxon>
        <taxon>Myidae</taxon>
        <taxon>Mya</taxon>
    </lineage>
</organism>
<feature type="region of interest" description="Disordered" evidence="4">
    <location>
        <begin position="54"/>
        <end position="81"/>
    </location>
</feature>
<gene>
    <name evidence="6" type="ORF">MAR_030932</name>
</gene>
<evidence type="ECO:0000313" key="7">
    <source>
        <dbReference type="Proteomes" id="UP001164746"/>
    </source>
</evidence>
<evidence type="ECO:0000259" key="5">
    <source>
        <dbReference type="PROSITE" id="PS51843"/>
    </source>
</evidence>
<evidence type="ECO:0000256" key="1">
    <source>
        <dbReference type="ARBA" id="ARBA00023015"/>
    </source>
</evidence>
<feature type="compositionally biased region" description="Polar residues" evidence="4">
    <location>
        <begin position="60"/>
        <end position="78"/>
    </location>
</feature>
<dbReference type="EMBL" id="CP111021">
    <property type="protein sequence ID" value="WAR16338.1"/>
    <property type="molecule type" value="Genomic_DNA"/>
</dbReference>
<evidence type="ECO:0000256" key="3">
    <source>
        <dbReference type="ARBA" id="ARBA00023170"/>
    </source>
</evidence>
<name>A0ABY7F2C4_MYAAR</name>
<keyword evidence="2" id="KW-0804">Transcription</keyword>
<protein>
    <recommendedName>
        <fullName evidence="5">NR LBD domain-containing protein</fullName>
    </recommendedName>
</protein>
<dbReference type="Proteomes" id="UP001164746">
    <property type="component" value="Chromosome 10"/>
</dbReference>
<feature type="domain" description="NR LBD" evidence="5">
    <location>
        <begin position="39"/>
        <end position="129"/>
    </location>
</feature>
<evidence type="ECO:0000256" key="4">
    <source>
        <dbReference type="SAM" id="MobiDB-lite"/>
    </source>
</evidence>
<keyword evidence="3" id="KW-0675">Receptor</keyword>
<sequence>MSINQSKHSESLVGKNKSGVTQYDDVPNRSGGQPGDPDELEKIVHSLTQANDIYTEFPFQKQSSGTPEGSTSMTNASGEPNFEMDVNEMRRQILEKSVGYIHLKIVETVKFSKHIPGFRDLEIDDQITN</sequence>
<accession>A0ABY7F2C4</accession>
<dbReference type="InterPro" id="IPR035500">
    <property type="entry name" value="NHR-like_dom_sf"/>
</dbReference>
<reference evidence="6" key="1">
    <citation type="submission" date="2022-11" db="EMBL/GenBank/DDBJ databases">
        <title>Centuries of genome instability and evolution in soft-shell clam transmissible cancer (bioRxiv).</title>
        <authorList>
            <person name="Hart S.F.M."/>
            <person name="Yonemitsu M.A."/>
            <person name="Giersch R.M."/>
            <person name="Beal B.F."/>
            <person name="Arriagada G."/>
            <person name="Davis B.W."/>
            <person name="Ostrander E.A."/>
            <person name="Goff S.P."/>
            <person name="Metzger M.J."/>
        </authorList>
    </citation>
    <scope>NUCLEOTIDE SEQUENCE</scope>
    <source>
        <strain evidence="6">MELC-2E11</strain>
        <tissue evidence="6">Siphon/mantle</tissue>
    </source>
</reference>
<evidence type="ECO:0000256" key="2">
    <source>
        <dbReference type="ARBA" id="ARBA00023163"/>
    </source>
</evidence>
<feature type="region of interest" description="Disordered" evidence="4">
    <location>
        <begin position="1"/>
        <end position="40"/>
    </location>
</feature>
<dbReference type="SUPFAM" id="SSF48508">
    <property type="entry name" value="Nuclear receptor ligand-binding domain"/>
    <property type="match status" value="1"/>
</dbReference>
<keyword evidence="7" id="KW-1185">Reference proteome</keyword>
<keyword evidence="1" id="KW-0805">Transcription regulation</keyword>
<dbReference type="PROSITE" id="PS51843">
    <property type="entry name" value="NR_LBD"/>
    <property type="match status" value="1"/>
</dbReference>
<dbReference type="InterPro" id="IPR000536">
    <property type="entry name" value="Nucl_hrmn_rcpt_lig-bd"/>
</dbReference>
<proteinExistence type="predicted"/>